<accession>A0ABS6HET1</accession>
<keyword evidence="1" id="KW-0560">Oxidoreductase</keyword>
<dbReference type="Pfam" id="PF02826">
    <property type="entry name" value="2-Hacid_dh_C"/>
    <property type="match status" value="1"/>
</dbReference>
<evidence type="ECO:0000313" key="4">
    <source>
        <dbReference type="EMBL" id="MBU8546188.1"/>
    </source>
</evidence>
<reference evidence="4 5" key="1">
    <citation type="submission" date="2021-01" db="EMBL/GenBank/DDBJ databases">
        <title>Roseomonas sp. nov, a bacterium isolated from an oil production mixture in Yumen Oilfield.</title>
        <authorList>
            <person name="Wu D."/>
        </authorList>
    </citation>
    <scope>NUCLEOTIDE SEQUENCE [LARGE SCALE GENOMIC DNA]</scope>
    <source>
        <strain evidence="4 5">ROY-5-3</strain>
    </source>
</reference>
<protein>
    <submittedName>
        <fullName evidence="4">Glyoxylate/hydroxypyruvate reductase A</fullName>
    </submittedName>
</protein>
<gene>
    <name evidence="4" type="ORF">JJQ90_20880</name>
</gene>
<organism evidence="4 5">
    <name type="scientific">Falsiroseomonas oleicola</name>
    <dbReference type="NCBI Taxonomy" id="2801474"/>
    <lineage>
        <taxon>Bacteria</taxon>
        <taxon>Pseudomonadati</taxon>
        <taxon>Pseudomonadota</taxon>
        <taxon>Alphaproteobacteria</taxon>
        <taxon>Acetobacterales</taxon>
        <taxon>Roseomonadaceae</taxon>
        <taxon>Falsiroseomonas</taxon>
    </lineage>
</organism>
<sequence length="310" mass="33340">MAVLLSTKPAAMALWRDALLAVDPALEIRMFPEAGDPAEIEAAVVWTAHDMAELRRYPNLKLIVSMGAGVDHLLRPPGPPPGIPVARLVDRMLTSQMGEWVLLNVLRFHRQDAEYRAQQRDRIWLELPAPVTGETPVGFLGLGELGLHAAGLLRSLGFPVLGWSRRPKQVEGVETFHGAEGLMAMAARSRMLVCLLPLTPETRGIVDARLLGALPRGAWLINGARGGHVVDADLLAALESGQLAGAALDVFQPEPLPPEHPYWAHPAVVMTPHAASITIPASAAPQVVANLHRARAGQPLLNLVDFSAGY</sequence>
<dbReference type="PROSITE" id="PS00671">
    <property type="entry name" value="D_2_HYDROXYACID_DH_3"/>
    <property type="match status" value="1"/>
</dbReference>
<keyword evidence="2" id="KW-0520">NAD</keyword>
<dbReference type="RefSeq" id="WP_216878211.1">
    <property type="nucleotide sequence ID" value="NZ_JAERQM010000007.1"/>
</dbReference>
<dbReference type="EMBL" id="JAERQM010000007">
    <property type="protein sequence ID" value="MBU8546188.1"/>
    <property type="molecule type" value="Genomic_DNA"/>
</dbReference>
<feature type="domain" description="D-isomer specific 2-hydroxyacid dehydrogenase NAD-binding" evidence="3">
    <location>
        <begin position="105"/>
        <end position="275"/>
    </location>
</feature>
<evidence type="ECO:0000256" key="2">
    <source>
        <dbReference type="ARBA" id="ARBA00023027"/>
    </source>
</evidence>
<dbReference type="CDD" id="cd12164">
    <property type="entry name" value="GDH_like_2"/>
    <property type="match status" value="1"/>
</dbReference>
<comment type="caution">
    <text evidence="4">The sequence shown here is derived from an EMBL/GenBank/DDBJ whole genome shotgun (WGS) entry which is preliminary data.</text>
</comment>
<dbReference type="PANTHER" id="PTHR43333:SF1">
    <property type="entry name" value="D-ISOMER SPECIFIC 2-HYDROXYACID DEHYDROGENASE NAD-BINDING DOMAIN-CONTAINING PROTEIN"/>
    <property type="match status" value="1"/>
</dbReference>
<keyword evidence="5" id="KW-1185">Reference proteome</keyword>
<proteinExistence type="predicted"/>
<evidence type="ECO:0000259" key="3">
    <source>
        <dbReference type="Pfam" id="PF02826"/>
    </source>
</evidence>
<dbReference type="Proteomes" id="UP000689967">
    <property type="component" value="Unassembled WGS sequence"/>
</dbReference>
<evidence type="ECO:0000313" key="5">
    <source>
        <dbReference type="Proteomes" id="UP000689967"/>
    </source>
</evidence>
<dbReference type="InterPro" id="IPR006140">
    <property type="entry name" value="D-isomer_DH_NAD-bd"/>
</dbReference>
<name>A0ABS6HET1_9PROT</name>
<evidence type="ECO:0000256" key="1">
    <source>
        <dbReference type="ARBA" id="ARBA00023002"/>
    </source>
</evidence>
<dbReference type="PANTHER" id="PTHR43333">
    <property type="entry name" value="2-HACID_DH_C DOMAIN-CONTAINING PROTEIN"/>
    <property type="match status" value="1"/>
</dbReference>
<dbReference type="InterPro" id="IPR029753">
    <property type="entry name" value="D-isomer_DH_CS"/>
</dbReference>